<dbReference type="GO" id="GO:0030170">
    <property type="term" value="F:pyridoxal phosphate binding"/>
    <property type="evidence" value="ECO:0007669"/>
    <property type="project" value="InterPro"/>
</dbReference>
<evidence type="ECO:0000259" key="2">
    <source>
        <dbReference type="PROSITE" id="PS51340"/>
    </source>
</evidence>
<dbReference type="SUPFAM" id="SSF141673">
    <property type="entry name" value="MOSC N-terminal domain-like"/>
    <property type="match status" value="1"/>
</dbReference>
<comment type="caution">
    <text evidence="3">The sequence shown here is derived from an EMBL/GenBank/DDBJ whole genome shotgun (WGS) entry which is preliminary data.</text>
</comment>
<dbReference type="Pfam" id="PF03476">
    <property type="entry name" value="MOSC_N"/>
    <property type="match status" value="1"/>
</dbReference>
<dbReference type="Proteomes" id="UP001162131">
    <property type="component" value="Unassembled WGS sequence"/>
</dbReference>
<keyword evidence="4" id="KW-1185">Reference proteome</keyword>
<dbReference type="SUPFAM" id="SSF50800">
    <property type="entry name" value="PK beta-barrel domain-like"/>
    <property type="match status" value="1"/>
</dbReference>
<dbReference type="PANTHER" id="PTHR14237">
    <property type="entry name" value="MOLYBDOPTERIN COFACTOR SULFURASE MOSC"/>
    <property type="match status" value="1"/>
</dbReference>
<dbReference type="EMBL" id="CAJZBQ010000035">
    <property type="protein sequence ID" value="CAG9323778.1"/>
    <property type="molecule type" value="Genomic_DNA"/>
</dbReference>
<dbReference type="Pfam" id="PF03473">
    <property type="entry name" value="MOSC"/>
    <property type="match status" value="1"/>
</dbReference>
<dbReference type="GO" id="GO:0003824">
    <property type="term" value="F:catalytic activity"/>
    <property type="evidence" value="ECO:0007669"/>
    <property type="project" value="InterPro"/>
</dbReference>
<accession>A0AAU9JDE2</accession>
<organism evidence="3 4">
    <name type="scientific">Blepharisma stoltei</name>
    <dbReference type="NCBI Taxonomy" id="1481888"/>
    <lineage>
        <taxon>Eukaryota</taxon>
        <taxon>Sar</taxon>
        <taxon>Alveolata</taxon>
        <taxon>Ciliophora</taxon>
        <taxon>Postciliodesmatophora</taxon>
        <taxon>Heterotrichea</taxon>
        <taxon>Heterotrichida</taxon>
        <taxon>Blepharismidae</taxon>
        <taxon>Blepharisma</taxon>
    </lineage>
</organism>
<protein>
    <recommendedName>
        <fullName evidence="2">MOSC domain-containing protein</fullName>
    </recommendedName>
</protein>
<dbReference type="InterPro" id="IPR011037">
    <property type="entry name" value="Pyrv_Knase-like_insert_dom_sf"/>
</dbReference>
<dbReference type="AlphaFoldDB" id="A0AAU9JDE2"/>
<keyword evidence="1" id="KW-0472">Membrane</keyword>
<keyword evidence="1" id="KW-1133">Transmembrane helix</keyword>
<proteinExistence type="predicted"/>
<keyword evidence="1" id="KW-0812">Transmembrane</keyword>
<evidence type="ECO:0000313" key="3">
    <source>
        <dbReference type="EMBL" id="CAG9323778.1"/>
    </source>
</evidence>
<evidence type="ECO:0000256" key="1">
    <source>
        <dbReference type="SAM" id="Phobius"/>
    </source>
</evidence>
<feature type="transmembrane region" description="Helical" evidence="1">
    <location>
        <begin position="6"/>
        <end position="21"/>
    </location>
</feature>
<dbReference type="InterPro" id="IPR005302">
    <property type="entry name" value="MoCF_Sase_C"/>
</dbReference>
<gene>
    <name evidence="3" type="ORF">BSTOLATCC_MIC34814</name>
</gene>
<sequence length="318" mass="36788">MEISYIGISMFLVFLAYIILFKKKKTIIVSDIICYPIKSCQGVHLESAEIGEFGFLMDREWSIATYNDEIIDCAKDIRISQLKPSFLYDEFDKPKTLVLSFAGFDDFHLEITDNKNVFFEFTLAETKGLAADEGDEVSKWLSHVFNAQYRLIRLARGRQLNQHPDFKNVLPDEFKLNFASKAQFLIISKESFEAFHRTLSKEKQEDVNMANFRPSIVVENCSSFYEDNWKNFDIDGVRFHGIRLCGRCKKTTIIEKTLQFDPNYEPVNSLRKFHGNETRGFLGLLALKLSPGTIRKNGIVNISSFVKRDRTLEVYPFS</sequence>
<dbReference type="PANTHER" id="PTHR14237:SF19">
    <property type="entry name" value="MITOCHONDRIAL AMIDOXIME REDUCING COMPONENT 1"/>
    <property type="match status" value="1"/>
</dbReference>
<dbReference type="GO" id="GO:0030151">
    <property type="term" value="F:molybdenum ion binding"/>
    <property type="evidence" value="ECO:0007669"/>
    <property type="project" value="InterPro"/>
</dbReference>
<feature type="domain" description="MOSC" evidence="2">
    <location>
        <begin position="139"/>
        <end position="303"/>
    </location>
</feature>
<dbReference type="InterPro" id="IPR005303">
    <property type="entry name" value="MOCOS_middle"/>
</dbReference>
<name>A0AAU9JDE2_9CILI</name>
<evidence type="ECO:0000313" key="4">
    <source>
        <dbReference type="Proteomes" id="UP001162131"/>
    </source>
</evidence>
<reference evidence="3" key="1">
    <citation type="submission" date="2021-09" db="EMBL/GenBank/DDBJ databases">
        <authorList>
            <consortium name="AG Swart"/>
            <person name="Singh M."/>
            <person name="Singh A."/>
            <person name="Seah K."/>
            <person name="Emmerich C."/>
        </authorList>
    </citation>
    <scope>NUCLEOTIDE SEQUENCE</scope>
    <source>
        <strain evidence="3">ATCC30299</strain>
    </source>
</reference>
<dbReference type="PROSITE" id="PS51340">
    <property type="entry name" value="MOSC"/>
    <property type="match status" value="1"/>
</dbReference>